<dbReference type="PhylomeDB" id="E2B430"/>
<organism evidence="3">
    <name type="scientific">Harpegnathos saltator</name>
    <name type="common">Jerdon's jumping ant</name>
    <dbReference type="NCBI Taxonomy" id="610380"/>
    <lineage>
        <taxon>Eukaryota</taxon>
        <taxon>Metazoa</taxon>
        <taxon>Ecdysozoa</taxon>
        <taxon>Arthropoda</taxon>
        <taxon>Hexapoda</taxon>
        <taxon>Insecta</taxon>
        <taxon>Pterygota</taxon>
        <taxon>Neoptera</taxon>
        <taxon>Endopterygota</taxon>
        <taxon>Hymenoptera</taxon>
        <taxon>Apocrita</taxon>
        <taxon>Aculeata</taxon>
        <taxon>Formicoidea</taxon>
        <taxon>Formicidae</taxon>
        <taxon>Ponerinae</taxon>
        <taxon>Ponerini</taxon>
        <taxon>Harpegnathos</taxon>
    </lineage>
</organism>
<name>E2B430_HARSA</name>
<dbReference type="OMA" id="YYAGFNT"/>
<protein>
    <submittedName>
        <fullName evidence="2">Probable E3 ubiquitin-protein ligase HERC2</fullName>
    </submittedName>
</protein>
<dbReference type="PROSITE" id="PS50012">
    <property type="entry name" value="RCC1_3"/>
    <property type="match status" value="2"/>
</dbReference>
<dbReference type="Gene3D" id="2.130.10.30">
    <property type="entry name" value="Regulator of chromosome condensation 1/beta-lactamase-inhibitor protein II"/>
    <property type="match status" value="1"/>
</dbReference>
<dbReference type="InterPro" id="IPR009091">
    <property type="entry name" value="RCC1/BLIP-II"/>
</dbReference>
<accession>E2B430</accession>
<evidence type="ECO:0000313" key="3">
    <source>
        <dbReference type="Proteomes" id="UP000008237"/>
    </source>
</evidence>
<dbReference type="EMBL" id="GL445463">
    <property type="protein sequence ID" value="EFN89544.1"/>
    <property type="molecule type" value="Genomic_DNA"/>
</dbReference>
<feature type="repeat" description="RCC1" evidence="1">
    <location>
        <begin position="180"/>
        <end position="231"/>
    </location>
</feature>
<dbReference type="FunCoup" id="E2B430">
    <property type="interactions" value="216"/>
</dbReference>
<reference evidence="2 3" key="1">
    <citation type="journal article" date="2010" name="Science">
        <title>Genomic comparison of the ants Camponotus floridanus and Harpegnathos saltator.</title>
        <authorList>
            <person name="Bonasio R."/>
            <person name="Zhang G."/>
            <person name="Ye C."/>
            <person name="Mutti N.S."/>
            <person name="Fang X."/>
            <person name="Qin N."/>
            <person name="Donahue G."/>
            <person name="Yang P."/>
            <person name="Li Q."/>
            <person name="Li C."/>
            <person name="Zhang P."/>
            <person name="Huang Z."/>
            <person name="Berger S.L."/>
            <person name="Reinberg D."/>
            <person name="Wang J."/>
            <person name="Liebig J."/>
        </authorList>
    </citation>
    <scope>NUCLEOTIDE SEQUENCE [LARGE SCALE GENOMIC DNA]</scope>
    <source>
        <strain evidence="2 3">R22 G/1</strain>
    </source>
</reference>
<dbReference type="InterPro" id="IPR052830">
    <property type="entry name" value="RCC1_domain-containing"/>
</dbReference>
<keyword evidence="3" id="KW-1185">Reference proteome</keyword>
<gene>
    <name evidence="2" type="ORF">EAI_00722</name>
</gene>
<feature type="repeat" description="RCC1" evidence="1">
    <location>
        <begin position="232"/>
        <end position="291"/>
    </location>
</feature>
<sequence>MPVYYTGFNASPLFSNQDGIITSISQLTEISFPEITNIEIGWNYFLLWRDTKLYITGKISENENDERNGPRLMRIPHESSGSCKMAIAGRDSVIILSTHNEIWKYKVYDDSWQKVIPFIPSNDNLHAEYAIKMSQAGCTVVLTNLGRVFNAPVLVEVPKRVKFVDIASGFDHTILLAENGDVYSMGMGTRGQLGHNDLEDCDNPRLIEALAGLRIVQISAGGWHSAVVTDQGDLYTWGWNTSGELGTESKDTKVHAVPTLIDLKSNEGEDTEVNVKSVECGNSFTICLSDDGSFWGCGNNKYGQLGKLQQDSDNPRGFARLDIGTLDPKTVKRFKCHEWGTAIITE</sequence>
<dbReference type="PANTHER" id="PTHR46849:SF1">
    <property type="entry name" value="RCC1 DOMAIN-CONTAINING PROTEIN 1"/>
    <property type="match status" value="1"/>
</dbReference>
<evidence type="ECO:0000313" key="2">
    <source>
        <dbReference type="EMBL" id="EFN89544.1"/>
    </source>
</evidence>
<dbReference type="PANTHER" id="PTHR46849">
    <property type="entry name" value="RCC1 DOMAIN-CONTAINING PROTEIN 1"/>
    <property type="match status" value="1"/>
</dbReference>
<dbReference type="AlphaFoldDB" id="E2B430"/>
<dbReference type="KEGG" id="hst:105183732"/>
<dbReference type="InParanoid" id="E2B430"/>
<dbReference type="PROSITE" id="PS00626">
    <property type="entry name" value="RCC1_2"/>
    <property type="match status" value="2"/>
</dbReference>
<dbReference type="SUPFAM" id="SSF50985">
    <property type="entry name" value="RCC1/BLIP-II"/>
    <property type="match status" value="1"/>
</dbReference>
<dbReference type="OrthoDB" id="5370059at2759"/>
<proteinExistence type="predicted"/>
<dbReference type="STRING" id="610380.E2B430"/>
<evidence type="ECO:0000256" key="1">
    <source>
        <dbReference type="PROSITE-ProRule" id="PRU00235"/>
    </source>
</evidence>
<dbReference type="Pfam" id="PF00415">
    <property type="entry name" value="RCC1"/>
    <property type="match status" value="2"/>
</dbReference>
<dbReference type="Proteomes" id="UP000008237">
    <property type="component" value="Unassembled WGS sequence"/>
</dbReference>
<dbReference type="PRINTS" id="PR00633">
    <property type="entry name" value="RCCNDNSATION"/>
</dbReference>
<dbReference type="InterPro" id="IPR000408">
    <property type="entry name" value="Reg_chr_condens"/>
</dbReference>